<keyword evidence="3" id="KW-0067">ATP-binding</keyword>
<dbReference type="SUPFAM" id="SSF53335">
    <property type="entry name" value="S-adenosyl-L-methionine-dependent methyltransferases"/>
    <property type="match status" value="1"/>
</dbReference>
<dbReference type="GO" id="GO:0005829">
    <property type="term" value="C:cytosol"/>
    <property type="evidence" value="ECO:0007669"/>
    <property type="project" value="TreeGrafter"/>
</dbReference>
<dbReference type="GO" id="GO:0032259">
    <property type="term" value="P:methylation"/>
    <property type="evidence" value="ECO:0007669"/>
    <property type="project" value="InterPro"/>
</dbReference>
<dbReference type="CDD" id="cd18785">
    <property type="entry name" value="SF2_C"/>
    <property type="match status" value="1"/>
</dbReference>
<dbReference type="PANTHER" id="PTHR47396">
    <property type="entry name" value="TYPE I RESTRICTION ENZYME ECOKI R PROTEIN"/>
    <property type="match status" value="1"/>
</dbReference>
<keyword evidence="3" id="KW-0347">Helicase</keyword>
<feature type="compositionally biased region" description="Polar residues" evidence="1">
    <location>
        <begin position="701"/>
        <end position="718"/>
    </location>
</feature>
<keyword evidence="4" id="KW-1185">Reference proteome</keyword>
<feature type="region of interest" description="Disordered" evidence="1">
    <location>
        <begin position="679"/>
        <end position="719"/>
    </location>
</feature>
<dbReference type="Pfam" id="PF13156">
    <property type="entry name" value="Mrr_cat_2"/>
    <property type="match status" value="1"/>
</dbReference>
<dbReference type="Pfam" id="PF18135">
    <property type="entry name" value="Type_ISP_C"/>
    <property type="match status" value="1"/>
</dbReference>
<dbReference type="InterPro" id="IPR027417">
    <property type="entry name" value="P-loop_NTPase"/>
</dbReference>
<dbReference type="InterPro" id="IPR001650">
    <property type="entry name" value="Helicase_C-like"/>
</dbReference>
<sequence>MGSVHEVIEAFRQAPSNSERGTKFEQLMVRYFELDPLLSQQYDQVWRWIDWPGRNGKPDTGIDLVARERDTGDFTAIQCKFYEPTHTLAKGDIDSFFTASGKTPFSNRVIISTTDRWGKNAEDALEGQSIPVQRIGLAEIAESPIDWDIAWPQGELQVNLTEAKRHEPRLHQQTAIDAVFAGFEAGNDRGKLIMACGTGKTFTALKIAERAALENGGNARILFAVPSISLLSQTLREWTAQTQLDLRAFAVCSDTKVSRSAEDFNIHDVAIPVTTDPVKLAEEMAHRKRAKGLTVVFTTYQSLPAVAKAQELGVDPFDLVICDEAHRTTGVTLFGEDDSNFVRVHDAEFLKATRRLYMTATPRIFDDTVKDKAEEHSAELTSMDDETVYGPEFHRLSFGAAVDRGLLTDYKVIVLTVDESLMAAPLQDQLAGVHSELRLDDASKIIGCWNALAKRAGETPEGTGFAPGEAPMRRAVAFAKDIAASKQIAEVFPAVVDAYRDLLENSENDGRTVDSTNLDLTCSVHHVDGTFNALQRNEQLSWLKAPLPEGEARILTNARCLSEGVDVPALDAVMFLNPRNSVVDVVQSVGRVMRKSDGKDYGYIILPVAVPAGVSPSEALSNNTRFKVVWQVLNALRAHDDRFNAMVNSIALNATTDKKDGKGNDRLLGGHIGPLVEVDESFDNNGSGSGSGAGNVAEGTGASTDSAQGVADGTNTSDSGGGMATQMALFSLSEWQEAIYAKIVDKVGTRAYWEDWAGDVSDIAAAQITRINALLAGANTAVAEEFERFLTGLRDNLNDSISRDDAISMLSQHLITKPVFDALFAEHDFTSHNPVSRVMQSMVDTLDDSGLEAETASLDEFYASVRVRATEVTSAEGKQKVIAELYERFFKIGFKKQSDALGIVYTPVEIVDFILRAADAALRDSFGRGLTDEDVHVLDPFTGTGTFMTRLLQSGLINPADLARKYANELHANEITLLAYYVAAVNIETTYHALVDQDDSATYMPFEGIVLADTFQITENGDSLDSEMFPQNNDRIIRQNATPINVVIGNPPYSVGQTSANDLNANVGYPTLDGRIADTYAKLSTATNKNSLYDSYLRAFRWATDRIGDSGVVAFVSNGGWVDGNTADGIRLSMAEEYAQIYVYNLRGNQRTAGELSRKEGGKVFGSGSRNTVAIFIGIKNPAHTGSCEIHYRDIGDYLSREDKLRIVSEGQLGTVDWQEIIPNSHGDWTSQRDDAFTTWPAIGDKPAKGATKQCTVFGNYAYALLTSRDTWVYNFSRPAVESNVRRMIDFYNSQVDDYAEHCVANGISEPAKYVDAFLDKDATKISWSSSLVPKVAKGTHLVHDAGRVVAGAYRPFAKQHLYFDSNVNHRVGQLPKMFPTPSHHNTGFYIVGTGSDKPFSTLMVNSIPDLAFWGSGSGQFFPRWTYEKSEPSDGGLDFGSPDKEAADECGYRRVDNITDSILALYRGAVGDQVTKDRIFFYVYGILHDPAYRETYASDLKKMLPHIPTPDTRERFEQLTSAGRSLADLHVDYEAVDPYPLDVQLKSSASVDDRETWRVSKMKWGKKKDPETGKNVDDRTTIIYSPKVTISGIPEEAERYMLGSRSALAWIIDRYQVKTDKASGIVNDPNDWCDEHDDPTYIVDLIKRVTTVAVETMKIVDSLR</sequence>
<reference evidence="3 4" key="1">
    <citation type="submission" date="2020-12" db="EMBL/GenBank/DDBJ databases">
        <title>Draft genome sequence of furan degrading bacterial strain FUR100.</title>
        <authorList>
            <person name="Woiski C."/>
        </authorList>
    </citation>
    <scope>NUCLEOTIDE SEQUENCE [LARGE SCALE GENOMIC DNA]</scope>
    <source>
        <strain evidence="3 4">FUR100</strain>
    </source>
</reference>
<evidence type="ECO:0000256" key="1">
    <source>
        <dbReference type="SAM" id="MobiDB-lite"/>
    </source>
</evidence>
<dbReference type="Gene3D" id="3.40.1350.10">
    <property type="match status" value="1"/>
</dbReference>
<dbReference type="InterPro" id="IPR002052">
    <property type="entry name" value="DNA_methylase_N6_adenine_CS"/>
</dbReference>
<evidence type="ECO:0000259" key="2">
    <source>
        <dbReference type="PROSITE" id="PS51192"/>
    </source>
</evidence>
<keyword evidence="3" id="KW-0547">Nucleotide-binding</keyword>
<organism evidence="3 4">
    <name type="scientific">Rhodococcus erythropolis</name>
    <name type="common">Arthrobacter picolinophilus</name>
    <dbReference type="NCBI Taxonomy" id="1833"/>
    <lineage>
        <taxon>Bacteria</taxon>
        <taxon>Bacillati</taxon>
        <taxon>Actinomycetota</taxon>
        <taxon>Actinomycetes</taxon>
        <taxon>Mycobacteriales</taxon>
        <taxon>Nocardiaceae</taxon>
        <taxon>Rhodococcus</taxon>
        <taxon>Rhodococcus erythropolis group</taxon>
    </lineage>
</organism>
<dbReference type="InterPro" id="IPR041635">
    <property type="entry name" value="Type_ISP_LLaBIII_C"/>
</dbReference>
<dbReference type="InterPro" id="IPR039442">
    <property type="entry name" value="Mrr-like_dom"/>
</dbReference>
<dbReference type="GO" id="GO:0004386">
    <property type="term" value="F:helicase activity"/>
    <property type="evidence" value="ECO:0007669"/>
    <property type="project" value="UniProtKB-KW"/>
</dbReference>
<dbReference type="PRINTS" id="PR00507">
    <property type="entry name" value="N12N6MTFRASE"/>
</dbReference>
<dbReference type="GO" id="GO:0003677">
    <property type="term" value="F:DNA binding"/>
    <property type="evidence" value="ECO:0007669"/>
    <property type="project" value="InterPro"/>
</dbReference>
<proteinExistence type="predicted"/>
<dbReference type="RefSeq" id="WP_197941282.1">
    <property type="nucleotide sequence ID" value="NZ_JAECSB010000058.1"/>
</dbReference>
<dbReference type="Proteomes" id="UP000627573">
    <property type="component" value="Unassembled WGS sequence"/>
</dbReference>
<evidence type="ECO:0000313" key="3">
    <source>
        <dbReference type="EMBL" id="MBH5144311.1"/>
    </source>
</evidence>
<keyword evidence="3" id="KW-0378">Hydrolase</keyword>
<dbReference type="EMBL" id="JAECSB010000058">
    <property type="protein sequence ID" value="MBH5144311.1"/>
    <property type="molecule type" value="Genomic_DNA"/>
</dbReference>
<feature type="domain" description="Helicase ATP-binding" evidence="2">
    <location>
        <begin position="181"/>
        <end position="380"/>
    </location>
</feature>
<accession>A0A8I0ZZH2</accession>
<dbReference type="SMART" id="SM00487">
    <property type="entry name" value="DEXDc"/>
    <property type="match status" value="1"/>
</dbReference>
<name>A0A8I0ZZH2_RHOER</name>
<dbReference type="Gene3D" id="3.40.50.150">
    <property type="entry name" value="Vaccinia Virus protein VP39"/>
    <property type="match status" value="1"/>
</dbReference>
<dbReference type="Pfam" id="PF04851">
    <property type="entry name" value="ResIII"/>
    <property type="match status" value="1"/>
</dbReference>
<dbReference type="GO" id="GO:0005524">
    <property type="term" value="F:ATP binding"/>
    <property type="evidence" value="ECO:0007669"/>
    <property type="project" value="InterPro"/>
</dbReference>
<comment type="caution">
    <text evidence="3">The sequence shown here is derived from an EMBL/GenBank/DDBJ whole genome shotgun (WGS) entry which is preliminary data.</text>
</comment>
<dbReference type="SUPFAM" id="SSF52980">
    <property type="entry name" value="Restriction endonuclease-like"/>
    <property type="match status" value="1"/>
</dbReference>
<dbReference type="PROSITE" id="PS51192">
    <property type="entry name" value="HELICASE_ATP_BIND_1"/>
    <property type="match status" value="1"/>
</dbReference>
<dbReference type="InterPro" id="IPR006935">
    <property type="entry name" value="Helicase/UvrB_N"/>
</dbReference>
<dbReference type="InterPro" id="IPR029063">
    <property type="entry name" value="SAM-dependent_MTases_sf"/>
</dbReference>
<dbReference type="PANTHER" id="PTHR47396:SF1">
    <property type="entry name" value="ATP-DEPENDENT HELICASE IRC3-RELATED"/>
    <property type="match status" value="1"/>
</dbReference>
<gene>
    <name evidence="3" type="ORF">I3517_16975</name>
</gene>
<dbReference type="InterPro" id="IPR014001">
    <property type="entry name" value="Helicase_ATP-bd"/>
</dbReference>
<evidence type="ECO:0000313" key="4">
    <source>
        <dbReference type="Proteomes" id="UP000627573"/>
    </source>
</evidence>
<dbReference type="InterPro" id="IPR050742">
    <property type="entry name" value="Helicase_Restrict-Modif_Enz"/>
</dbReference>
<dbReference type="GO" id="GO:0008168">
    <property type="term" value="F:methyltransferase activity"/>
    <property type="evidence" value="ECO:0007669"/>
    <property type="project" value="InterPro"/>
</dbReference>
<protein>
    <submittedName>
        <fullName evidence="3">DEAD/DEAH box helicase</fullName>
    </submittedName>
</protein>
<dbReference type="CDD" id="cd22333">
    <property type="entry name" value="LlaBIII_nuclease-like"/>
    <property type="match status" value="1"/>
</dbReference>
<dbReference type="PROSITE" id="PS00092">
    <property type="entry name" value="N6_MTASE"/>
    <property type="match status" value="1"/>
</dbReference>
<dbReference type="InterPro" id="IPR011856">
    <property type="entry name" value="tRNA_endonuc-like_dom_sf"/>
</dbReference>
<dbReference type="InterPro" id="IPR053980">
    <property type="entry name" value="ISP_coupler"/>
</dbReference>
<dbReference type="GO" id="GO:0016787">
    <property type="term" value="F:hydrolase activity"/>
    <property type="evidence" value="ECO:0007669"/>
    <property type="project" value="InterPro"/>
</dbReference>
<dbReference type="SMART" id="SM00490">
    <property type="entry name" value="HELICc"/>
    <property type="match status" value="1"/>
</dbReference>
<dbReference type="Pfam" id="PF00271">
    <property type="entry name" value="Helicase_C"/>
    <property type="match status" value="1"/>
</dbReference>
<dbReference type="Gene3D" id="3.40.50.300">
    <property type="entry name" value="P-loop containing nucleotide triphosphate hydrolases"/>
    <property type="match status" value="2"/>
</dbReference>
<dbReference type="Pfam" id="PF22240">
    <property type="entry name" value="ISP_coupler"/>
    <property type="match status" value="1"/>
</dbReference>
<dbReference type="InterPro" id="IPR011335">
    <property type="entry name" value="Restrct_endonuc-II-like"/>
</dbReference>
<dbReference type="SUPFAM" id="SSF52540">
    <property type="entry name" value="P-loop containing nucleoside triphosphate hydrolases"/>
    <property type="match status" value="1"/>
</dbReference>